<evidence type="ECO:0000256" key="8">
    <source>
        <dbReference type="ARBA" id="ARBA00047658"/>
    </source>
</evidence>
<dbReference type="SUPFAM" id="SSF48439">
    <property type="entry name" value="Protein prenylyltransferase"/>
    <property type="match status" value="1"/>
</dbReference>
<dbReference type="FunFam" id="1.25.40.120:FF:000035">
    <property type="entry name" value="Geranylgeranyl transferase type-2 subunit alpha"/>
    <property type="match status" value="1"/>
</dbReference>
<dbReference type="Pfam" id="PF01239">
    <property type="entry name" value="PPTA"/>
    <property type="match status" value="5"/>
</dbReference>
<dbReference type="Gene3D" id="2.60.40.1130">
    <property type="entry name" value="Rab geranylgeranyltransferase alpha-subunit, insert domain"/>
    <property type="match status" value="1"/>
</dbReference>
<dbReference type="Proteomes" id="UP000192247">
    <property type="component" value="Unassembled WGS sequence"/>
</dbReference>
<comment type="similarity">
    <text evidence="1 9">Belongs to the protein prenyltransferase subunit alpha family.</text>
</comment>
<dbReference type="InParanoid" id="A0A1V9XYU3"/>
<dbReference type="GO" id="GO:0005968">
    <property type="term" value="C:Rab-protein geranylgeranyltransferase complex"/>
    <property type="evidence" value="ECO:0007669"/>
    <property type="project" value="TreeGrafter"/>
</dbReference>
<dbReference type="PROSITE" id="PS51147">
    <property type="entry name" value="PFTA"/>
    <property type="match status" value="4"/>
</dbReference>
<reference evidence="10 11" key="1">
    <citation type="journal article" date="2017" name="Gigascience">
        <title>Draft genome of the honey bee ectoparasitic mite, Tropilaelaps mercedesae, is shaped by the parasitic life history.</title>
        <authorList>
            <person name="Dong X."/>
            <person name="Armstrong S.D."/>
            <person name="Xia D."/>
            <person name="Makepeace B.L."/>
            <person name="Darby A.C."/>
            <person name="Kadowaki T."/>
        </authorList>
    </citation>
    <scope>NUCLEOTIDE SEQUENCE [LARGE SCALE GENOMIC DNA]</scope>
    <source>
        <strain evidence="10">Wuxi-XJTLU</strain>
    </source>
</reference>
<evidence type="ECO:0000256" key="6">
    <source>
        <dbReference type="ARBA" id="ARBA00022737"/>
    </source>
</evidence>
<keyword evidence="6" id="KW-0677">Repeat</keyword>
<evidence type="ECO:0000313" key="10">
    <source>
        <dbReference type="EMBL" id="OQR78654.1"/>
    </source>
</evidence>
<dbReference type="GO" id="GO:0097354">
    <property type="term" value="P:prenylation"/>
    <property type="evidence" value="ECO:0007669"/>
    <property type="project" value="UniProtKB-UniRule"/>
</dbReference>
<protein>
    <recommendedName>
        <fullName evidence="3 9">Geranylgeranyl transferase type-2 subunit alpha</fullName>
        <ecNumber evidence="2 9">2.5.1.60</ecNumber>
    </recommendedName>
    <alternativeName>
        <fullName evidence="7 9">Geranylgeranyl transferase type II subunit alpha</fullName>
    </alternativeName>
</protein>
<evidence type="ECO:0000256" key="3">
    <source>
        <dbReference type="ARBA" id="ARBA00014772"/>
    </source>
</evidence>
<dbReference type="InterPro" id="IPR032675">
    <property type="entry name" value="LRR_dom_sf"/>
</dbReference>
<dbReference type="OrthoDB" id="1658at2759"/>
<evidence type="ECO:0000256" key="9">
    <source>
        <dbReference type="RuleBase" id="RU367120"/>
    </source>
</evidence>
<name>A0A1V9XYU3_9ACAR</name>
<dbReference type="AlphaFoldDB" id="A0A1V9XYU3"/>
<evidence type="ECO:0000256" key="2">
    <source>
        <dbReference type="ARBA" id="ARBA00012656"/>
    </source>
</evidence>
<evidence type="ECO:0000313" key="11">
    <source>
        <dbReference type="Proteomes" id="UP000192247"/>
    </source>
</evidence>
<dbReference type="Gene3D" id="1.25.40.120">
    <property type="entry name" value="Protein prenylyltransferase"/>
    <property type="match status" value="1"/>
</dbReference>
<comment type="caution">
    <text evidence="10">The sequence shown here is derived from an EMBL/GenBank/DDBJ whole genome shotgun (WGS) entry which is preliminary data.</text>
</comment>
<keyword evidence="4 9" id="KW-0637">Prenyltransferase</keyword>
<evidence type="ECO:0000256" key="4">
    <source>
        <dbReference type="ARBA" id="ARBA00022602"/>
    </source>
</evidence>
<dbReference type="PANTHER" id="PTHR11129">
    <property type="entry name" value="PROTEIN FARNESYLTRANSFERASE ALPHA SUBUNIT/RAB GERANYLGERANYL TRANSFERASE ALPHA SUBUNIT"/>
    <property type="match status" value="1"/>
</dbReference>
<keyword evidence="11" id="KW-1185">Reference proteome</keyword>
<dbReference type="SUPFAM" id="SSF52058">
    <property type="entry name" value="L domain-like"/>
    <property type="match status" value="1"/>
</dbReference>
<dbReference type="PANTHER" id="PTHR11129:SF2">
    <property type="entry name" value="GERANYLGERANYL TRANSFERASE TYPE-2 SUBUNIT ALPHA"/>
    <property type="match status" value="1"/>
</dbReference>
<dbReference type="STRING" id="418985.A0A1V9XYU3"/>
<dbReference type="EMBL" id="MNPL01001961">
    <property type="protein sequence ID" value="OQR78654.1"/>
    <property type="molecule type" value="Genomic_DNA"/>
</dbReference>
<evidence type="ECO:0000256" key="5">
    <source>
        <dbReference type="ARBA" id="ARBA00022679"/>
    </source>
</evidence>
<organism evidence="10 11">
    <name type="scientific">Tropilaelaps mercedesae</name>
    <dbReference type="NCBI Taxonomy" id="418985"/>
    <lineage>
        <taxon>Eukaryota</taxon>
        <taxon>Metazoa</taxon>
        <taxon>Ecdysozoa</taxon>
        <taxon>Arthropoda</taxon>
        <taxon>Chelicerata</taxon>
        <taxon>Arachnida</taxon>
        <taxon>Acari</taxon>
        <taxon>Parasitiformes</taxon>
        <taxon>Mesostigmata</taxon>
        <taxon>Gamasina</taxon>
        <taxon>Dermanyssoidea</taxon>
        <taxon>Laelapidae</taxon>
        <taxon>Tropilaelaps</taxon>
    </lineage>
</organism>
<dbReference type="GO" id="GO:0004663">
    <property type="term" value="F:Rab geranylgeranyltransferase activity"/>
    <property type="evidence" value="ECO:0007669"/>
    <property type="project" value="UniProtKB-UniRule"/>
</dbReference>
<dbReference type="Gene3D" id="3.80.10.10">
    <property type="entry name" value="Ribonuclease Inhibitor"/>
    <property type="match status" value="1"/>
</dbReference>
<sequence>MARAIDSNVNYHMPLHAVGPNSIKLTKRASSVGFNSAPRLQHGRVKVKTTAQQEAERQLQRQKKIALYTAAMGRIFEKREASEFDEEILRVTAQVLENNPDDATLWNVRRETFLHMKEKGDVLEDRTKDELTLVQQALLKNPKSYGAWWHRGWVNENLTASPDWSRELQLTGLFLEKDDRNFHCWDYRRFVLERCPVPLEDELKFTRERIDANFSNYSSWHYRSHLLPRLFPGDREGSIREDILLDELDLVLNAAFTDPQDQSAWMYHRWLLGKVEPSRNLTYIHWYRTEGILLVTFGQEVPTCDVVVKADSNIVAAKWRMVGGPQSAYVWTYEHESLQNASEVSVGETTLSRDKREWRCESKAQSGLLTAARSTVLQGQLENARQLVEMEPDSKWPLLTTALLMNALQDPEHRNETLALLDTLSKVDSCRRNYYKDLKSQMTIEGHLEPNAEVVDLADKSLTCLRHCHLMSATVSLNLAGNQLSDAFLYQLKHCARLTSLVLDGNPIKALDFLVVLPRLQRLSLRHCEYLHDVSGLRHCAELKEIVLSSRVEPHIMSRIRELAPTVSTRTT</sequence>
<accession>A0A1V9XYU3</accession>
<evidence type="ECO:0000256" key="7">
    <source>
        <dbReference type="ARBA" id="ARBA00031267"/>
    </source>
</evidence>
<keyword evidence="5 9" id="KW-0808">Transferase</keyword>
<proteinExistence type="inferred from homology"/>
<dbReference type="FunCoup" id="A0A1V9XYU3">
    <property type="interactions" value="663"/>
</dbReference>
<comment type="catalytic activity">
    <reaction evidence="8 9">
        <text>geranylgeranyl diphosphate + L-cysteinyl-[protein] = S-geranylgeranyl-L-cysteinyl-[protein] + diphosphate</text>
        <dbReference type="Rhea" id="RHEA:21240"/>
        <dbReference type="Rhea" id="RHEA-COMP:10131"/>
        <dbReference type="Rhea" id="RHEA-COMP:11537"/>
        <dbReference type="ChEBI" id="CHEBI:29950"/>
        <dbReference type="ChEBI" id="CHEBI:33019"/>
        <dbReference type="ChEBI" id="CHEBI:57533"/>
        <dbReference type="ChEBI" id="CHEBI:86021"/>
        <dbReference type="EC" id="2.5.1.60"/>
    </reaction>
</comment>
<dbReference type="EC" id="2.5.1.60" evidence="2 9"/>
<evidence type="ECO:0000256" key="1">
    <source>
        <dbReference type="ARBA" id="ARBA00006734"/>
    </source>
</evidence>
<gene>
    <name evidence="10" type="ORF">BIW11_06268</name>
</gene>
<comment type="function">
    <text evidence="9">Catalyzes the transfer of a geranyl-geranyl moiety from geranyl-geranyl pyrophosphate to cysteines occuring in specific C-terminal amino acid sequences.</text>
</comment>
<dbReference type="InterPro" id="IPR002088">
    <property type="entry name" value="Prenyl_trans_a"/>
</dbReference>